<dbReference type="GeneID" id="94196185"/>
<keyword evidence="3" id="KW-0808">Transferase</keyword>
<name>A0AAV4LXB6_BABCB</name>
<comment type="caution">
    <text evidence="3">The sequence shown here is derived from an EMBL/GenBank/DDBJ whole genome shotgun (WGS) entry which is preliminary data.</text>
</comment>
<evidence type="ECO:0000313" key="3">
    <source>
        <dbReference type="EMBL" id="GIX64704.1"/>
    </source>
</evidence>
<reference evidence="3 4" key="1">
    <citation type="submission" date="2021-06" db="EMBL/GenBank/DDBJ databases">
        <title>Genome sequence of Babesia caballi.</title>
        <authorList>
            <person name="Yamagishi J."/>
            <person name="Kidaka T."/>
            <person name="Ochi A."/>
        </authorList>
    </citation>
    <scope>NUCLEOTIDE SEQUENCE [LARGE SCALE GENOMIC DNA]</scope>
    <source>
        <strain evidence="3">USDA-D6B2</strain>
    </source>
</reference>
<dbReference type="AlphaFoldDB" id="A0AAV4LXB6"/>
<evidence type="ECO:0000256" key="2">
    <source>
        <dbReference type="SAM" id="SignalP"/>
    </source>
</evidence>
<protein>
    <submittedName>
        <fullName evidence="3">Type III pantothenate kinase</fullName>
    </submittedName>
</protein>
<dbReference type="RefSeq" id="XP_067716773.1">
    <property type="nucleotide sequence ID" value="XM_067860672.1"/>
</dbReference>
<feature type="signal peptide" evidence="2">
    <location>
        <begin position="1"/>
        <end position="20"/>
    </location>
</feature>
<proteinExistence type="predicted"/>
<organism evidence="3 4">
    <name type="scientific">Babesia caballi</name>
    <dbReference type="NCBI Taxonomy" id="5871"/>
    <lineage>
        <taxon>Eukaryota</taxon>
        <taxon>Sar</taxon>
        <taxon>Alveolata</taxon>
        <taxon>Apicomplexa</taxon>
        <taxon>Aconoidasida</taxon>
        <taxon>Piroplasmida</taxon>
        <taxon>Babesiidae</taxon>
        <taxon>Babesia</taxon>
    </lineage>
</organism>
<keyword evidence="2" id="KW-0732">Signal</keyword>
<keyword evidence="4" id="KW-1185">Reference proteome</keyword>
<accession>A0AAV4LXB6</accession>
<evidence type="ECO:0000313" key="4">
    <source>
        <dbReference type="Proteomes" id="UP001497744"/>
    </source>
</evidence>
<feature type="chain" id="PRO_5043506597" evidence="2">
    <location>
        <begin position="21"/>
        <end position="202"/>
    </location>
</feature>
<gene>
    <name evidence="3" type="ORF">BcabD6B2_41390</name>
</gene>
<feature type="compositionally biased region" description="Polar residues" evidence="1">
    <location>
        <begin position="44"/>
        <end position="54"/>
    </location>
</feature>
<dbReference type="GO" id="GO:0016301">
    <property type="term" value="F:kinase activity"/>
    <property type="evidence" value="ECO:0007669"/>
    <property type="project" value="UniProtKB-KW"/>
</dbReference>
<sequence>MKAALAALLSFALCAQLVASRATYTALKRLNSQETNKVHHPTEKQANSKHPSGHLLNSTLVEFRNTYNTLRKPVIQYNMVGEVDEIQRRLLRDLSLVFTTVDTCHVGRGYCTEPVVHINVEDIEIDKTGKIVKRKLLDTIKTPDINMTGHRFRVKFEGLLTRNDVNLKQIHVSIVGNRMCAYKFVVELEEPHSYGDTVPAAL</sequence>
<keyword evidence="3" id="KW-0418">Kinase</keyword>
<dbReference type="EMBL" id="BPLF01000003">
    <property type="protein sequence ID" value="GIX64704.1"/>
    <property type="molecule type" value="Genomic_DNA"/>
</dbReference>
<dbReference type="Proteomes" id="UP001497744">
    <property type="component" value="Unassembled WGS sequence"/>
</dbReference>
<feature type="region of interest" description="Disordered" evidence="1">
    <location>
        <begin position="33"/>
        <end position="54"/>
    </location>
</feature>
<evidence type="ECO:0000256" key="1">
    <source>
        <dbReference type="SAM" id="MobiDB-lite"/>
    </source>
</evidence>